<comment type="cofactor">
    <cofactor evidence="2">
        <name>FAD</name>
        <dbReference type="ChEBI" id="CHEBI:57692"/>
    </cofactor>
</comment>
<dbReference type="PANTHER" id="PTHR11908:SF132">
    <property type="entry name" value="ALDEHYDE OXIDASE 1-RELATED"/>
    <property type="match status" value="1"/>
</dbReference>
<dbReference type="InterPro" id="IPR036856">
    <property type="entry name" value="Ald_Oxase/Xan_DH_a/b_sf"/>
</dbReference>
<keyword evidence="5" id="KW-0001">2Fe-2S</keyword>
<evidence type="ECO:0000256" key="8">
    <source>
        <dbReference type="ARBA" id="ARBA00023004"/>
    </source>
</evidence>
<dbReference type="SUPFAM" id="SSF56003">
    <property type="entry name" value="Molybdenum cofactor-binding domain"/>
    <property type="match status" value="1"/>
</dbReference>
<dbReference type="NCBIfam" id="TIGR02965">
    <property type="entry name" value="xanthine_xdhB"/>
    <property type="match status" value="1"/>
</dbReference>
<dbReference type="PANTHER" id="PTHR11908">
    <property type="entry name" value="XANTHINE DEHYDROGENASE"/>
    <property type="match status" value="1"/>
</dbReference>
<dbReference type="FunFam" id="3.30.365.10:FF:000002">
    <property type="entry name" value="Xanthine dehydrogenase oxidase"/>
    <property type="match status" value="1"/>
</dbReference>
<feature type="region of interest" description="Disordered" evidence="12">
    <location>
        <begin position="1"/>
        <end position="51"/>
    </location>
</feature>
<accession>A0A4Z0BPZ0</accession>
<evidence type="ECO:0000313" key="15">
    <source>
        <dbReference type="Proteomes" id="UP000297564"/>
    </source>
</evidence>
<evidence type="ECO:0000256" key="4">
    <source>
        <dbReference type="ARBA" id="ARBA00022505"/>
    </source>
</evidence>
<comment type="cofactor">
    <cofactor evidence="10">
        <name>[2Fe-2S] cluster</name>
        <dbReference type="ChEBI" id="CHEBI:190135"/>
    </cofactor>
</comment>
<dbReference type="Pfam" id="PF20256">
    <property type="entry name" value="MoCoBD_2"/>
    <property type="match status" value="1"/>
</dbReference>
<dbReference type="OrthoDB" id="9758509at2"/>
<keyword evidence="9" id="KW-0411">Iron-sulfur</keyword>
<dbReference type="AlphaFoldDB" id="A0A4Z0BPZ0"/>
<evidence type="ECO:0000256" key="3">
    <source>
        <dbReference type="ARBA" id="ARBA00006849"/>
    </source>
</evidence>
<reference evidence="14 15" key="1">
    <citation type="submission" date="2019-03" db="EMBL/GenBank/DDBJ databases">
        <title>Ramlibacter rhizophilus CCTCC AB2015357, whole genome shotgun sequence.</title>
        <authorList>
            <person name="Zhang X."/>
            <person name="Feng G."/>
            <person name="Zhu H."/>
        </authorList>
    </citation>
    <scope>NUCLEOTIDE SEQUENCE [LARGE SCALE GENOMIC DNA]</scope>
    <source>
        <strain evidence="14 15">CCTCC AB2015357</strain>
    </source>
</reference>
<evidence type="ECO:0000256" key="2">
    <source>
        <dbReference type="ARBA" id="ARBA00001974"/>
    </source>
</evidence>
<dbReference type="InterPro" id="IPR016208">
    <property type="entry name" value="Ald_Oxase/xanthine_DH-like"/>
</dbReference>
<dbReference type="SUPFAM" id="SSF54665">
    <property type="entry name" value="CO dehydrogenase molybdoprotein N-domain-like"/>
    <property type="match status" value="1"/>
</dbReference>
<comment type="similarity">
    <text evidence="3">Belongs to the xanthine dehydrogenase family.</text>
</comment>
<keyword evidence="7 14" id="KW-0560">Oxidoreductase</keyword>
<evidence type="ECO:0000256" key="6">
    <source>
        <dbReference type="ARBA" id="ARBA00022723"/>
    </source>
</evidence>
<keyword evidence="8" id="KW-0408">Iron</keyword>
<organism evidence="14 15">
    <name type="scientific">Ramlibacter rhizophilus</name>
    <dbReference type="NCBI Taxonomy" id="1781167"/>
    <lineage>
        <taxon>Bacteria</taxon>
        <taxon>Pseudomonadati</taxon>
        <taxon>Pseudomonadota</taxon>
        <taxon>Betaproteobacteria</taxon>
        <taxon>Burkholderiales</taxon>
        <taxon>Comamonadaceae</taxon>
        <taxon>Ramlibacter</taxon>
    </lineage>
</organism>
<evidence type="ECO:0000256" key="7">
    <source>
        <dbReference type="ARBA" id="ARBA00023002"/>
    </source>
</evidence>
<dbReference type="GO" id="GO:0051537">
    <property type="term" value="F:2 iron, 2 sulfur cluster binding"/>
    <property type="evidence" value="ECO:0007669"/>
    <property type="project" value="UniProtKB-KW"/>
</dbReference>
<dbReference type="EC" id="1.17.1.4" evidence="14"/>
<dbReference type="GO" id="GO:0030151">
    <property type="term" value="F:molybdenum ion binding"/>
    <property type="evidence" value="ECO:0007669"/>
    <property type="project" value="InterPro"/>
</dbReference>
<proteinExistence type="inferred from homology"/>
<dbReference type="SMART" id="SM01008">
    <property type="entry name" value="Ald_Xan_dh_C"/>
    <property type="match status" value="1"/>
</dbReference>
<protein>
    <submittedName>
        <fullName evidence="14">Xanthine dehydrogenase molybdopterin binding subunit</fullName>
        <ecNumber evidence="14">1.17.1.4</ecNumber>
    </submittedName>
</protein>
<evidence type="ECO:0000256" key="9">
    <source>
        <dbReference type="ARBA" id="ARBA00023014"/>
    </source>
</evidence>
<evidence type="ECO:0000256" key="10">
    <source>
        <dbReference type="ARBA" id="ARBA00034078"/>
    </source>
</evidence>
<dbReference type="Gene3D" id="3.90.1170.50">
    <property type="entry name" value="Aldehyde oxidase/xanthine dehydrogenase, a/b hammerhead"/>
    <property type="match status" value="1"/>
</dbReference>
<evidence type="ECO:0000256" key="5">
    <source>
        <dbReference type="ARBA" id="ARBA00022714"/>
    </source>
</evidence>
<keyword evidence="6" id="KW-0479">Metal-binding</keyword>
<dbReference type="GO" id="GO:0004854">
    <property type="term" value="F:xanthine dehydrogenase activity"/>
    <property type="evidence" value="ECO:0007669"/>
    <property type="project" value="UniProtKB-EC"/>
</dbReference>
<dbReference type="InterPro" id="IPR008274">
    <property type="entry name" value="AldOxase/xan_DH_MoCoBD1"/>
</dbReference>
<comment type="caution">
    <text evidence="14">The sequence shown here is derived from an EMBL/GenBank/DDBJ whole genome shotgun (WGS) entry which is preliminary data.</text>
</comment>
<dbReference type="InterPro" id="IPR037165">
    <property type="entry name" value="AldOxase/xan_DH_Mopterin-bd_sf"/>
</dbReference>
<name>A0A4Z0BPZ0_9BURK</name>
<evidence type="ECO:0000256" key="12">
    <source>
        <dbReference type="SAM" id="MobiDB-lite"/>
    </source>
</evidence>
<gene>
    <name evidence="14" type="primary">xdhB</name>
    <name evidence="14" type="ORF">EZ242_08265</name>
</gene>
<keyword evidence="4" id="KW-0500">Molybdenum</keyword>
<dbReference type="Gene3D" id="3.30.365.10">
    <property type="entry name" value="Aldehyde oxidase/xanthine dehydrogenase, molybdopterin binding domain"/>
    <property type="match status" value="4"/>
</dbReference>
<dbReference type="FunFam" id="3.30.365.10:FF:000001">
    <property type="entry name" value="Xanthine dehydrogenase oxidase"/>
    <property type="match status" value="1"/>
</dbReference>
<evidence type="ECO:0000313" key="14">
    <source>
        <dbReference type="EMBL" id="TFZ01363.1"/>
    </source>
</evidence>
<dbReference type="Pfam" id="PF01315">
    <property type="entry name" value="Ald_Xan_dh_C"/>
    <property type="match status" value="1"/>
</dbReference>
<dbReference type="GO" id="GO:0005506">
    <property type="term" value="F:iron ion binding"/>
    <property type="evidence" value="ECO:0007669"/>
    <property type="project" value="InterPro"/>
</dbReference>
<evidence type="ECO:0000256" key="11">
    <source>
        <dbReference type="ARBA" id="ARBA00053029"/>
    </source>
</evidence>
<dbReference type="EMBL" id="SMLL01000003">
    <property type="protein sequence ID" value="TFZ01363.1"/>
    <property type="molecule type" value="Genomic_DNA"/>
</dbReference>
<comment type="cofactor">
    <cofactor evidence="1">
        <name>Mo-molybdopterin</name>
        <dbReference type="ChEBI" id="CHEBI:71302"/>
    </cofactor>
</comment>
<dbReference type="Pfam" id="PF02738">
    <property type="entry name" value="MoCoBD_1"/>
    <property type="match status" value="1"/>
</dbReference>
<evidence type="ECO:0000256" key="1">
    <source>
        <dbReference type="ARBA" id="ARBA00001924"/>
    </source>
</evidence>
<dbReference type="Proteomes" id="UP000297564">
    <property type="component" value="Unassembled WGS sequence"/>
</dbReference>
<comment type="cofactor">
    <cofactor evidence="11">
        <name>Mo-molybdopterin cytosine dinucleotide</name>
        <dbReference type="ChEBI" id="CHEBI:71308"/>
    </cofactor>
</comment>
<feature type="domain" description="Aldehyde oxidase/xanthine dehydrogenase a/b hammerhead" evidence="13">
    <location>
        <begin position="58"/>
        <end position="165"/>
    </location>
</feature>
<dbReference type="InterPro" id="IPR046867">
    <property type="entry name" value="AldOxase/xan_DH_MoCoBD2"/>
</dbReference>
<dbReference type="RefSeq" id="WP_135284661.1">
    <property type="nucleotide sequence ID" value="NZ_SMLL01000003.1"/>
</dbReference>
<sequence>MNARDKDFDAASGGGPGGAADAGERNLAPATQSPHAPAQAMPAVGSSRIHESARAQVAGRATYIDDIPELRGTLHAAPILSPVAHGSLRGVDAQPALALPGVRGVVLAADIPGDPVLATFVHDEPIFARDSVQHVGQVIGLVVADSVQSARRAARLVKLDIEALPAVLDVRAAHAAQSYVLPPVVVRRGEPEAALTASAHRLQGQLEVGGQEHFYLEGQVAYAIPREQGQWHIHSSTQHPGEVQHWVAHALGLENNAVTVECRRMGGGFGGKETQAGHMAVWAALAARKLGRPVKLRLDRDDDFMITGKRHPFAYDWQVGFDDSGRITALKLDMLANCGFSADLSGPVADRAIFHTDNAYFLSDVEIASYRCKTNVQSHTAFRGFGGPQGVIAIEAILGDIARHLRLDPLQVRLRNLYSEEVVQSPSTGSGRTDVASLQAVPTPTVRAEPVEAPRRNTTHYQMKVEDNILEPLISELAKTSRYEERRARIARWNAQSPVIKRGIALTPVKFGISFTATFFNQAGALVHVFTDGSVQLNHGGTEMGQGLHTKIMQVVADELGVPFERVRCTATETGKVPNASATAASSGTDLNGRAAQFAARNIRDNLAAFVAGLDGCGAGAVRLRAGEVISPTCTRSFDEVVRLAYANRIQLWSDGFYRTPKIHYDKVTLTGRPFYYFSYGAACSEVAIDTLTGESRVLAVDILHDVGTSINPAIDIGQIEGGFVQGMGWLTTEQLVWTADGKLATHAPSTYKIPATGDIPEHFTVALWPEPNREDNVGGSKAVGEPPFMLGISVWEAIRDAVASAGAPQNASRLVAPATPENVLRALGGV</sequence>
<dbReference type="InterPro" id="IPR014309">
    <property type="entry name" value="Xanthine_DH_Mopterin-bd_su"/>
</dbReference>
<dbReference type="InterPro" id="IPR000674">
    <property type="entry name" value="Ald_Oxase/Xan_DH_a/b"/>
</dbReference>
<evidence type="ECO:0000259" key="13">
    <source>
        <dbReference type="SMART" id="SM01008"/>
    </source>
</evidence>
<keyword evidence="15" id="KW-1185">Reference proteome</keyword>